<keyword evidence="4 5" id="KW-1015">Disulfide bond</keyword>
<dbReference type="OrthoDB" id="46127at2759"/>
<keyword evidence="2 8" id="KW-0732">Signal</keyword>
<evidence type="ECO:0000256" key="5">
    <source>
        <dbReference type="PROSITE-ProRule" id="PRU00076"/>
    </source>
</evidence>
<dbReference type="PANTHER" id="PTHR24049">
    <property type="entry name" value="CRUMBS FAMILY MEMBER"/>
    <property type="match status" value="1"/>
</dbReference>
<sequence>MMKARHTLITFFVSVLSATTAQECDLNCRAPATCVIGDPPQRDPRWDYVEGMYCSCPEEWTGTYCEIPFVECEGEHICYNGGRCIPGLAQSYDASDLFCNCENAYDESGNRYVGKHCEQLVTTYCSPGKTLFCVNGGVCNPNFPGSGEPCDCPPALFGEHCEYERQSIPDLECNLDCLNGGQCVLGESPIEDVDEDGFHNYLATNKTDNQYCSCPTDYDGEFCEVYRQPCGEHFCFNGGTCIESDIEGQLIFFCDCSTAATDSADYAGRFCQFKATSYCTKNAGINENLFCVNNGRCRDIASQGCDCDDPFSGFSCEFVTEGATTNSTNDPFPAMPADPEVTTECDIDCQNGGVCRHGTKDLGILGNIAGNDTHLNETHTEDYKHCVCPDGFVGLYCEEKAQLCGEGEHICLHGSSCVKYGDEHYCDCADASSTKSQTGLFSGASCEHPVNDVCTVKYPGPGQPLLFCVNGGSCKKLVNFGEPHPGCNCVDGFGGQHCEISSESNVLPPNVDVPVDPAVPDHGQNELQTKDTSRSGKRIILILLLLALVSAIPLTFFHIVPYVRRRRRRKTVGNNIRWASNYQDDPAEINLAPRRSSSLIFDQYSSSTDPFVTHLGSLIQTHEEDEDEEPEPQVFIGPPRDEDGHVLHNVDII</sequence>
<feature type="disulfide bond" evidence="5">
    <location>
        <begin position="24"/>
        <end position="34"/>
    </location>
</feature>
<dbReference type="GO" id="GO:0005886">
    <property type="term" value="C:plasma membrane"/>
    <property type="evidence" value="ECO:0007669"/>
    <property type="project" value="TreeGrafter"/>
</dbReference>
<dbReference type="Proteomes" id="UP000198406">
    <property type="component" value="Unassembled WGS sequence"/>
</dbReference>
<keyword evidence="7" id="KW-1133">Transmembrane helix</keyword>
<feature type="disulfide bond" evidence="5">
    <location>
        <begin position="152"/>
        <end position="161"/>
    </location>
</feature>
<dbReference type="PROSITE" id="PS01186">
    <property type="entry name" value="EGF_2"/>
    <property type="match status" value="3"/>
</dbReference>
<feature type="domain" description="EGF-like" evidence="9">
    <location>
        <begin position="121"/>
        <end position="162"/>
    </location>
</feature>
<feature type="domain" description="EGF-like" evidence="9">
    <location>
        <begin position="68"/>
        <end position="118"/>
    </location>
</feature>
<feature type="transmembrane region" description="Helical" evidence="7">
    <location>
        <begin position="539"/>
        <end position="560"/>
    </location>
</feature>
<keyword evidence="1 5" id="KW-0245">EGF-like domain</keyword>
<dbReference type="InterPro" id="IPR051022">
    <property type="entry name" value="Notch_Cell-Fate_Det"/>
</dbReference>
<feature type="disulfide bond" evidence="5">
    <location>
        <begin position="56"/>
        <end position="65"/>
    </location>
</feature>
<evidence type="ECO:0000256" key="4">
    <source>
        <dbReference type="ARBA" id="ARBA00023157"/>
    </source>
</evidence>
<evidence type="ECO:0000313" key="11">
    <source>
        <dbReference type="Proteomes" id="UP000198406"/>
    </source>
</evidence>
<evidence type="ECO:0000256" key="8">
    <source>
        <dbReference type="SAM" id="SignalP"/>
    </source>
</evidence>
<accession>A0A1Z5K1J6</accession>
<dbReference type="PROSITE" id="PS50026">
    <property type="entry name" value="EGF_3"/>
    <property type="match status" value="5"/>
</dbReference>
<evidence type="ECO:0000256" key="2">
    <source>
        <dbReference type="ARBA" id="ARBA00022729"/>
    </source>
</evidence>
<evidence type="ECO:0000259" key="9">
    <source>
        <dbReference type="PROSITE" id="PS50026"/>
    </source>
</evidence>
<dbReference type="SUPFAM" id="SSF57196">
    <property type="entry name" value="EGF/Laminin"/>
    <property type="match status" value="2"/>
</dbReference>
<dbReference type="AlphaFoldDB" id="A0A1Z5K1J6"/>
<organism evidence="10 11">
    <name type="scientific">Fistulifera solaris</name>
    <name type="common">Oleaginous diatom</name>
    <dbReference type="NCBI Taxonomy" id="1519565"/>
    <lineage>
        <taxon>Eukaryota</taxon>
        <taxon>Sar</taxon>
        <taxon>Stramenopiles</taxon>
        <taxon>Ochrophyta</taxon>
        <taxon>Bacillariophyta</taxon>
        <taxon>Bacillariophyceae</taxon>
        <taxon>Bacillariophycidae</taxon>
        <taxon>Naviculales</taxon>
        <taxon>Naviculaceae</taxon>
        <taxon>Fistulifera</taxon>
    </lineage>
</organism>
<dbReference type="InterPro" id="IPR000742">
    <property type="entry name" value="EGF"/>
</dbReference>
<name>A0A1Z5K1J6_FISSO</name>
<dbReference type="GO" id="GO:0007157">
    <property type="term" value="P:heterophilic cell-cell adhesion via plasma membrane cell adhesion molecules"/>
    <property type="evidence" value="ECO:0007669"/>
    <property type="project" value="TreeGrafter"/>
</dbReference>
<dbReference type="GO" id="GO:0032991">
    <property type="term" value="C:protein-containing complex"/>
    <property type="evidence" value="ECO:0007669"/>
    <property type="project" value="TreeGrafter"/>
</dbReference>
<protein>
    <submittedName>
        <fullName evidence="10">Notch 1</fullName>
    </submittedName>
</protein>
<keyword evidence="7" id="KW-0812">Transmembrane</keyword>
<keyword evidence="11" id="KW-1185">Reference proteome</keyword>
<evidence type="ECO:0000256" key="3">
    <source>
        <dbReference type="ARBA" id="ARBA00022737"/>
    </source>
</evidence>
<keyword evidence="3" id="KW-0677">Repeat</keyword>
<feature type="domain" description="EGF-like" evidence="9">
    <location>
        <begin position="226"/>
        <end position="272"/>
    </location>
</feature>
<dbReference type="Gene3D" id="2.10.25.10">
    <property type="entry name" value="Laminin"/>
    <property type="match status" value="5"/>
</dbReference>
<dbReference type="PANTHER" id="PTHR24049:SF22">
    <property type="entry name" value="DROSOPHILA CRUMBS HOMOLOG"/>
    <property type="match status" value="1"/>
</dbReference>
<feature type="domain" description="EGF-like" evidence="9">
    <location>
        <begin position="20"/>
        <end position="66"/>
    </location>
</feature>
<comment type="caution">
    <text evidence="10">The sequence shown here is derived from an EMBL/GenBank/DDBJ whole genome shotgun (WGS) entry which is preliminary data.</text>
</comment>
<reference evidence="10 11" key="1">
    <citation type="journal article" date="2015" name="Plant Cell">
        <title>Oil accumulation by the oleaginous diatom Fistulifera solaris as revealed by the genome and transcriptome.</title>
        <authorList>
            <person name="Tanaka T."/>
            <person name="Maeda Y."/>
            <person name="Veluchamy A."/>
            <person name="Tanaka M."/>
            <person name="Abida H."/>
            <person name="Marechal E."/>
            <person name="Bowler C."/>
            <person name="Muto M."/>
            <person name="Sunaga Y."/>
            <person name="Tanaka M."/>
            <person name="Yoshino T."/>
            <person name="Taniguchi T."/>
            <person name="Fukuda Y."/>
            <person name="Nemoto M."/>
            <person name="Matsumoto M."/>
            <person name="Wong P.S."/>
            <person name="Aburatani S."/>
            <person name="Fujibuchi W."/>
        </authorList>
    </citation>
    <scope>NUCLEOTIDE SEQUENCE [LARGE SCALE GENOMIC DNA]</scope>
    <source>
        <strain evidence="10 11">JPCC DA0580</strain>
    </source>
</reference>
<evidence type="ECO:0000313" key="10">
    <source>
        <dbReference type="EMBL" id="GAX19986.1"/>
    </source>
</evidence>
<feature type="signal peptide" evidence="8">
    <location>
        <begin position="1"/>
        <end position="21"/>
    </location>
</feature>
<feature type="disulfide bond" evidence="5">
    <location>
        <begin position="489"/>
        <end position="498"/>
    </location>
</feature>
<proteinExistence type="predicted"/>
<dbReference type="InParanoid" id="A0A1Z5K1J6"/>
<dbReference type="GO" id="GO:0045197">
    <property type="term" value="P:establishment or maintenance of epithelial cell apical/basal polarity"/>
    <property type="evidence" value="ECO:0007669"/>
    <property type="project" value="TreeGrafter"/>
</dbReference>
<feature type="disulfide bond" evidence="5">
    <location>
        <begin position="133"/>
        <end position="150"/>
    </location>
</feature>
<dbReference type="SMART" id="SM00181">
    <property type="entry name" value="EGF"/>
    <property type="match status" value="9"/>
</dbReference>
<feature type="chain" id="PRO_5012170555" evidence="8">
    <location>
        <begin position="22"/>
        <end position="653"/>
    </location>
</feature>
<feature type="region of interest" description="Disordered" evidence="6">
    <location>
        <begin position="621"/>
        <end position="642"/>
    </location>
</feature>
<evidence type="ECO:0000256" key="1">
    <source>
        <dbReference type="ARBA" id="ARBA00022536"/>
    </source>
</evidence>
<comment type="caution">
    <text evidence="5">Lacks conserved residue(s) required for the propagation of feature annotation.</text>
</comment>
<dbReference type="PROSITE" id="PS00022">
    <property type="entry name" value="EGF_1"/>
    <property type="match status" value="6"/>
</dbReference>
<evidence type="ECO:0000256" key="6">
    <source>
        <dbReference type="SAM" id="MobiDB-lite"/>
    </source>
</evidence>
<keyword evidence="7" id="KW-0472">Membrane</keyword>
<evidence type="ECO:0000256" key="7">
    <source>
        <dbReference type="SAM" id="Phobius"/>
    </source>
</evidence>
<dbReference type="EMBL" id="BDSP01000141">
    <property type="protein sequence ID" value="GAX19986.1"/>
    <property type="molecule type" value="Genomic_DNA"/>
</dbReference>
<feature type="domain" description="EGF-like" evidence="9">
    <location>
        <begin position="450"/>
        <end position="499"/>
    </location>
</feature>
<gene>
    <name evidence="10" type="ORF">FisN_1Lh540</name>
</gene>